<protein>
    <submittedName>
        <fullName evidence="1">Uncharacterized protein</fullName>
    </submittedName>
</protein>
<evidence type="ECO:0000313" key="1">
    <source>
        <dbReference type="EMBL" id="GBG91312.1"/>
    </source>
</evidence>
<accession>A0A388MA23</accession>
<comment type="caution">
    <text evidence="1">The sequence shown here is derived from an EMBL/GenBank/DDBJ whole genome shotgun (WGS) entry which is preliminary data.</text>
</comment>
<name>A0A388MA23_CHABU</name>
<dbReference type="EMBL" id="BFEA01000894">
    <property type="protein sequence ID" value="GBG91312.1"/>
    <property type="molecule type" value="Genomic_DNA"/>
</dbReference>
<organism evidence="1 2">
    <name type="scientific">Chara braunii</name>
    <name type="common">Braun's stonewort</name>
    <dbReference type="NCBI Taxonomy" id="69332"/>
    <lineage>
        <taxon>Eukaryota</taxon>
        <taxon>Viridiplantae</taxon>
        <taxon>Streptophyta</taxon>
        <taxon>Charophyceae</taxon>
        <taxon>Charales</taxon>
        <taxon>Characeae</taxon>
        <taxon>Chara</taxon>
    </lineage>
</organism>
<dbReference type="Gramene" id="GBG91312">
    <property type="protein sequence ID" value="GBG91312"/>
    <property type="gene ID" value="CBR_g52198"/>
</dbReference>
<keyword evidence="2" id="KW-1185">Reference proteome</keyword>
<evidence type="ECO:0000313" key="2">
    <source>
        <dbReference type="Proteomes" id="UP000265515"/>
    </source>
</evidence>
<gene>
    <name evidence="1" type="ORF">CBR_g52198</name>
</gene>
<sequence>MFLYPSMAYWSCSIRLQVLSRGVSCFFPGLPSCLPLRWSESAVFIYERWVFALSGSSILLGYSYGLVGRWEGGGWRGAESLLPASSLIFLDLLGCLGA</sequence>
<proteinExistence type="predicted"/>
<dbReference type="Proteomes" id="UP000265515">
    <property type="component" value="Unassembled WGS sequence"/>
</dbReference>
<reference evidence="1 2" key="1">
    <citation type="journal article" date="2018" name="Cell">
        <title>The Chara Genome: Secondary Complexity and Implications for Plant Terrestrialization.</title>
        <authorList>
            <person name="Nishiyama T."/>
            <person name="Sakayama H."/>
            <person name="Vries J.D."/>
            <person name="Buschmann H."/>
            <person name="Saint-Marcoux D."/>
            <person name="Ullrich K.K."/>
            <person name="Haas F.B."/>
            <person name="Vanderstraeten L."/>
            <person name="Becker D."/>
            <person name="Lang D."/>
            <person name="Vosolsobe S."/>
            <person name="Rombauts S."/>
            <person name="Wilhelmsson P.K.I."/>
            <person name="Janitza P."/>
            <person name="Kern R."/>
            <person name="Heyl A."/>
            <person name="Rumpler F."/>
            <person name="Villalobos L.I.A.C."/>
            <person name="Clay J.M."/>
            <person name="Skokan R."/>
            <person name="Toyoda A."/>
            <person name="Suzuki Y."/>
            <person name="Kagoshima H."/>
            <person name="Schijlen E."/>
            <person name="Tajeshwar N."/>
            <person name="Catarino B."/>
            <person name="Hetherington A.J."/>
            <person name="Saltykova A."/>
            <person name="Bonnot C."/>
            <person name="Breuninger H."/>
            <person name="Symeonidi A."/>
            <person name="Radhakrishnan G.V."/>
            <person name="Van Nieuwerburgh F."/>
            <person name="Deforce D."/>
            <person name="Chang C."/>
            <person name="Karol K.G."/>
            <person name="Hedrich R."/>
            <person name="Ulvskov P."/>
            <person name="Glockner G."/>
            <person name="Delwiche C.F."/>
            <person name="Petrasek J."/>
            <person name="Van de Peer Y."/>
            <person name="Friml J."/>
            <person name="Beilby M."/>
            <person name="Dolan L."/>
            <person name="Kohara Y."/>
            <person name="Sugano S."/>
            <person name="Fujiyama A."/>
            <person name="Delaux P.-M."/>
            <person name="Quint M."/>
            <person name="TheiBen G."/>
            <person name="Hagemann M."/>
            <person name="Harholt J."/>
            <person name="Dunand C."/>
            <person name="Zachgo S."/>
            <person name="Langdale J."/>
            <person name="Maumus F."/>
            <person name="Straeten D.V.D."/>
            <person name="Gould S.B."/>
            <person name="Rensing S.A."/>
        </authorList>
    </citation>
    <scope>NUCLEOTIDE SEQUENCE [LARGE SCALE GENOMIC DNA]</scope>
    <source>
        <strain evidence="1 2">S276</strain>
    </source>
</reference>
<dbReference type="AlphaFoldDB" id="A0A388MA23"/>